<reference evidence="2 3" key="1">
    <citation type="submission" date="2021-03" db="EMBL/GenBank/DDBJ databases">
        <title>Genomic Encyclopedia of Type Strains, Phase IV (KMG-IV): sequencing the most valuable type-strain genomes for metagenomic binning, comparative biology and taxonomic classification.</title>
        <authorList>
            <person name="Goeker M."/>
        </authorList>
    </citation>
    <scope>NUCLEOTIDE SEQUENCE [LARGE SCALE GENOMIC DNA]</scope>
    <source>
        <strain evidence="2 3">DSM 26675</strain>
    </source>
</reference>
<keyword evidence="3" id="KW-1185">Reference proteome</keyword>
<gene>
    <name evidence="2" type="ORF">J2Z40_003721</name>
</gene>
<dbReference type="Proteomes" id="UP001519293">
    <property type="component" value="Unassembled WGS sequence"/>
</dbReference>
<accession>A0ABS4RJQ6</accession>
<evidence type="ECO:0000313" key="2">
    <source>
        <dbReference type="EMBL" id="MBP2243133.1"/>
    </source>
</evidence>
<dbReference type="EMBL" id="JAGIKZ010000035">
    <property type="protein sequence ID" value="MBP2243133.1"/>
    <property type="molecule type" value="Genomic_DNA"/>
</dbReference>
<name>A0ABS4RJQ6_9BACI</name>
<evidence type="ECO:0000313" key="3">
    <source>
        <dbReference type="Proteomes" id="UP001519293"/>
    </source>
</evidence>
<sequence>MAIELVLYKKGNDYDEITLEDIENRSDFEIVRQNLYCAFEGCPARIEYVPKGKRIAHFKTWPMSDHSTDCTDFFNREKQKAGKKSLASSSVALTDKHINNVLRNLINTVEETEEEKQTRLEKQRARNKNRKNKITDKLKGPELTENVRPTTDINSDTIEEGKRAPSVKRRYSISLLSEDDIHTATALYERVENINIEKSRVIVKLKRINREANVYFEENFFNNSARNINSMFEIVKKHHDSGNPVELYCVGNVEKRNGNICLVVNKQSHIRFNKMTIERFTFKITNPELF</sequence>
<organism evidence="2 3">
    <name type="scientific">Cytobacillus eiseniae</name>
    <dbReference type="NCBI Taxonomy" id="762947"/>
    <lineage>
        <taxon>Bacteria</taxon>
        <taxon>Bacillati</taxon>
        <taxon>Bacillota</taxon>
        <taxon>Bacilli</taxon>
        <taxon>Bacillales</taxon>
        <taxon>Bacillaceae</taxon>
        <taxon>Cytobacillus</taxon>
    </lineage>
</organism>
<feature type="compositionally biased region" description="Polar residues" evidence="1">
    <location>
        <begin position="147"/>
        <end position="156"/>
    </location>
</feature>
<dbReference type="RefSeq" id="WP_066392239.1">
    <property type="nucleotide sequence ID" value="NZ_JAGIKZ010000035.1"/>
</dbReference>
<evidence type="ECO:0000256" key="1">
    <source>
        <dbReference type="SAM" id="MobiDB-lite"/>
    </source>
</evidence>
<feature type="region of interest" description="Disordered" evidence="1">
    <location>
        <begin position="144"/>
        <end position="163"/>
    </location>
</feature>
<proteinExistence type="predicted"/>
<protein>
    <submittedName>
        <fullName evidence="2">Uncharacterized protein</fullName>
    </submittedName>
</protein>
<comment type="caution">
    <text evidence="2">The sequence shown here is derived from an EMBL/GenBank/DDBJ whole genome shotgun (WGS) entry which is preliminary data.</text>
</comment>